<name>C5CL33_VARPS</name>
<dbReference type="PANTHER" id="PTHR35811:SF1">
    <property type="entry name" value="HTH OST-TYPE DOMAIN-CONTAINING PROTEIN"/>
    <property type="match status" value="1"/>
</dbReference>
<dbReference type="STRING" id="543728.Vapar_4578"/>
<protein>
    <recommendedName>
        <fullName evidence="1">NYN domain-containing protein</fullName>
    </recommendedName>
</protein>
<sequence>MKIALFVDFDNVYSGLRRISAEAAERFSRQPLRWLSWLTTGADGENIDDTSRDRRRVLVRRCYLNPVMYQKYRRPFHEAGFEIVDCPPMTATGKTSTDIHLVLDTMDALLDDTHFDEFIVFSADADFSPVLRRLRRHDRRTVVFAAGAMSESYKASADRVIDIQTFLHDALELPSAEDEDEEELPMHIAPPVDAAATADLRRRLADQVRSIVLKAELPVRLPALAQSLQRENAGLREGLWDGAGSFGNLMRQLGIPEIQFDFPNAVAIDLQRMGEWRAADATRQTNPLPPASAIEETAQIEAEAPSQQLPPTELKGAAEEIVKRSVAESKTPVHLAVLGQVLRRRLPQLATGWAGAPTLAAFLQQLNIEPLQRALLDNGTTAVLYDPARHEPPAGVVGDRLVIGMLRAAELPEMRGADLVRILENSRQHMGTAESFEIAKVSRSVAISMTGDGFSISPRRVATVLQAMIFGGLDATKAYARAQDLIVASMGVILSAWARETQVQPDDDARGRLLAWLGPTSEILIPE</sequence>
<organism evidence="2">
    <name type="scientific">Variovorax paradoxus (strain S110)</name>
    <dbReference type="NCBI Taxonomy" id="543728"/>
    <lineage>
        <taxon>Bacteria</taxon>
        <taxon>Pseudomonadati</taxon>
        <taxon>Pseudomonadota</taxon>
        <taxon>Betaproteobacteria</taxon>
        <taxon>Burkholderiales</taxon>
        <taxon>Comamonadaceae</taxon>
        <taxon>Variovorax</taxon>
    </lineage>
</organism>
<dbReference type="HOGENOM" id="CLU_041389_0_0_4"/>
<dbReference type="KEGG" id="vap:Vapar_4578"/>
<proteinExistence type="predicted"/>
<gene>
    <name evidence="2" type="ordered locus">Vapar_4578</name>
</gene>
<dbReference type="OrthoDB" id="9783963at2"/>
<feature type="domain" description="NYN" evidence="1">
    <location>
        <begin position="2"/>
        <end position="163"/>
    </location>
</feature>
<dbReference type="PANTHER" id="PTHR35811">
    <property type="entry name" value="SLR1870 PROTEIN"/>
    <property type="match status" value="1"/>
</dbReference>
<dbReference type="Pfam" id="PF01936">
    <property type="entry name" value="NYN"/>
    <property type="match status" value="1"/>
</dbReference>
<dbReference type="EMBL" id="CP001635">
    <property type="protein sequence ID" value="ACS21184.1"/>
    <property type="molecule type" value="Genomic_DNA"/>
</dbReference>
<dbReference type="eggNOG" id="COG1432">
    <property type="taxonomic scope" value="Bacteria"/>
</dbReference>
<dbReference type="InterPro" id="IPR021139">
    <property type="entry name" value="NYN"/>
</dbReference>
<dbReference type="GO" id="GO:0004540">
    <property type="term" value="F:RNA nuclease activity"/>
    <property type="evidence" value="ECO:0007669"/>
    <property type="project" value="InterPro"/>
</dbReference>
<dbReference type="AlphaFoldDB" id="C5CL33"/>
<evidence type="ECO:0000313" key="2">
    <source>
        <dbReference type="EMBL" id="ACS21184.1"/>
    </source>
</evidence>
<evidence type="ECO:0000259" key="1">
    <source>
        <dbReference type="Pfam" id="PF01936"/>
    </source>
</evidence>
<reference evidence="2" key="1">
    <citation type="submission" date="2009-06" db="EMBL/GenBank/DDBJ databases">
        <title>Complete sequence of chromosome 1 of Variovorax paradoxus S110.</title>
        <authorList>
            <consortium name="US DOE Joint Genome Institute"/>
            <person name="Lucas S."/>
            <person name="Copeland A."/>
            <person name="Lapidus A."/>
            <person name="Glavina del Rio T."/>
            <person name="Tice H."/>
            <person name="Bruce D."/>
            <person name="Goodwin L."/>
            <person name="Pitluck S."/>
            <person name="Chertkov O."/>
            <person name="Brettin T."/>
            <person name="Detter J.C."/>
            <person name="Han C."/>
            <person name="Larimer F."/>
            <person name="Land M."/>
            <person name="Hauser L."/>
            <person name="Kyrpides N."/>
            <person name="Ovchinnikova G."/>
            <person name="Orwin P."/>
            <person name="Leadbetter J.R."/>
            <person name="Spain J.C."/>
            <person name="Han J.I."/>
        </authorList>
    </citation>
    <scope>NUCLEOTIDE SEQUENCE</scope>
    <source>
        <strain evidence="2">S110</strain>
    </source>
</reference>
<dbReference type="Gene3D" id="3.40.50.1010">
    <property type="entry name" value="5'-nuclease"/>
    <property type="match status" value="1"/>
</dbReference>
<accession>C5CL33</accession>